<reference evidence="2" key="1">
    <citation type="submission" date="2020-11" db="EMBL/GenBank/DDBJ databases">
        <title>Isolation and identification of active actinomycetes.</title>
        <authorList>
            <person name="Sun X."/>
        </authorList>
    </citation>
    <scope>NUCLEOTIDE SEQUENCE</scope>
    <source>
        <strain evidence="2">NEAU-A11</strain>
    </source>
</reference>
<dbReference type="Proteomes" id="UP000598146">
    <property type="component" value="Unassembled WGS sequence"/>
</dbReference>
<protein>
    <submittedName>
        <fullName evidence="2">Uncharacterized protein</fullName>
    </submittedName>
</protein>
<organism evidence="2 3">
    <name type="scientific">Actinoplanes aureus</name>
    <dbReference type="NCBI Taxonomy" id="2792083"/>
    <lineage>
        <taxon>Bacteria</taxon>
        <taxon>Bacillati</taxon>
        <taxon>Actinomycetota</taxon>
        <taxon>Actinomycetes</taxon>
        <taxon>Micromonosporales</taxon>
        <taxon>Micromonosporaceae</taxon>
        <taxon>Actinoplanes</taxon>
    </lineage>
</organism>
<name>A0A931CEJ7_9ACTN</name>
<dbReference type="RefSeq" id="WP_196420216.1">
    <property type="nucleotide sequence ID" value="NZ_JADQTO010000038.1"/>
</dbReference>
<feature type="region of interest" description="Disordered" evidence="1">
    <location>
        <begin position="1"/>
        <end position="20"/>
    </location>
</feature>
<evidence type="ECO:0000313" key="2">
    <source>
        <dbReference type="EMBL" id="MBG0568445.1"/>
    </source>
</evidence>
<comment type="caution">
    <text evidence="2">The sequence shown here is derived from an EMBL/GenBank/DDBJ whole genome shotgun (WGS) entry which is preliminary data.</text>
</comment>
<dbReference type="EMBL" id="JADQTO010000038">
    <property type="protein sequence ID" value="MBG0568445.1"/>
    <property type="molecule type" value="Genomic_DNA"/>
</dbReference>
<gene>
    <name evidence="2" type="ORF">I4J89_44180</name>
</gene>
<sequence>MGPLQAVPGGASPDAVHVPRQDAARRGGLLTVCRYAGIDLRGERGVVCLGFLADLVSVDEVGTGPVDVVHRVVGADGIPRQVTEALTGR</sequence>
<accession>A0A931CEJ7</accession>
<keyword evidence="3" id="KW-1185">Reference proteome</keyword>
<evidence type="ECO:0000256" key="1">
    <source>
        <dbReference type="SAM" id="MobiDB-lite"/>
    </source>
</evidence>
<proteinExistence type="predicted"/>
<dbReference type="AlphaFoldDB" id="A0A931CEJ7"/>
<evidence type="ECO:0000313" key="3">
    <source>
        <dbReference type="Proteomes" id="UP000598146"/>
    </source>
</evidence>